<keyword evidence="3" id="KW-1185">Reference proteome</keyword>
<evidence type="ECO:0008006" key="4">
    <source>
        <dbReference type="Google" id="ProtNLM"/>
    </source>
</evidence>
<keyword evidence="1" id="KW-0812">Transmembrane</keyword>
<evidence type="ECO:0000256" key="1">
    <source>
        <dbReference type="SAM" id="Phobius"/>
    </source>
</evidence>
<dbReference type="EMBL" id="RSCL01000022">
    <property type="protein sequence ID" value="RUT00812.1"/>
    <property type="molecule type" value="Genomic_DNA"/>
</dbReference>
<gene>
    <name evidence="2" type="ORF">DSM106972_072210</name>
</gene>
<name>A0A433V3Y8_9CYAN</name>
<keyword evidence="1" id="KW-1133">Transmembrane helix</keyword>
<protein>
    <recommendedName>
        <fullName evidence="4">Histidine kinase</fullName>
    </recommendedName>
</protein>
<organism evidence="2 3">
    <name type="scientific">Dulcicalothrix desertica PCC 7102</name>
    <dbReference type="NCBI Taxonomy" id="232991"/>
    <lineage>
        <taxon>Bacteria</taxon>
        <taxon>Bacillati</taxon>
        <taxon>Cyanobacteriota</taxon>
        <taxon>Cyanophyceae</taxon>
        <taxon>Nostocales</taxon>
        <taxon>Calotrichaceae</taxon>
        <taxon>Dulcicalothrix</taxon>
    </lineage>
</organism>
<sequence length="252" mass="29278">MVYDNRFIIYTQTMISVEQIVILTTFISIAMLLGSRYRTKNALQWWYETQSIEFNEEAEFAKNGLLQESFFLRRSIELLDGNLTSNSGKVKEKYLNSIEKIYDAVTELINHLSPAYVNDSLPLAIQYLVSAWKIKVTAASWVTKLPVDWDNESPIHSRVLLSLLNRLFQVILSQQQIPQQIQVCLAKQGDLNGVTVNFNYQDTLIVNKIRRIKELDYINKIFAILISGKFYYYQKDAILICRLNWKSDSKLS</sequence>
<evidence type="ECO:0000313" key="2">
    <source>
        <dbReference type="EMBL" id="RUT00812.1"/>
    </source>
</evidence>
<dbReference type="OrthoDB" id="421579at2"/>
<feature type="transmembrane region" description="Helical" evidence="1">
    <location>
        <begin position="20"/>
        <end position="37"/>
    </location>
</feature>
<evidence type="ECO:0000313" key="3">
    <source>
        <dbReference type="Proteomes" id="UP000271624"/>
    </source>
</evidence>
<dbReference type="AlphaFoldDB" id="A0A433V3Y8"/>
<reference evidence="2" key="1">
    <citation type="submission" date="2018-12" db="EMBL/GenBank/DDBJ databases">
        <authorList>
            <person name="Will S."/>
            <person name="Neumann-Schaal M."/>
            <person name="Henke P."/>
        </authorList>
    </citation>
    <scope>NUCLEOTIDE SEQUENCE</scope>
    <source>
        <strain evidence="2">PCC 7102</strain>
    </source>
</reference>
<dbReference type="Proteomes" id="UP000271624">
    <property type="component" value="Unassembled WGS sequence"/>
</dbReference>
<proteinExistence type="predicted"/>
<keyword evidence="1" id="KW-0472">Membrane</keyword>
<accession>A0A433V3Y8</accession>
<comment type="caution">
    <text evidence="2">The sequence shown here is derived from an EMBL/GenBank/DDBJ whole genome shotgun (WGS) entry which is preliminary data.</text>
</comment>
<reference evidence="2" key="2">
    <citation type="journal article" date="2019" name="Genome Biol. Evol.">
        <title>Day and night: Metabolic profiles and evolutionary relationships of six axenic non-marine cyanobacteria.</title>
        <authorList>
            <person name="Will S.E."/>
            <person name="Henke P."/>
            <person name="Boedeker C."/>
            <person name="Huang S."/>
            <person name="Brinkmann H."/>
            <person name="Rohde M."/>
            <person name="Jarek M."/>
            <person name="Friedl T."/>
            <person name="Seufert S."/>
            <person name="Schumacher M."/>
            <person name="Overmann J."/>
            <person name="Neumann-Schaal M."/>
            <person name="Petersen J."/>
        </authorList>
    </citation>
    <scope>NUCLEOTIDE SEQUENCE [LARGE SCALE GENOMIC DNA]</scope>
    <source>
        <strain evidence="2">PCC 7102</strain>
    </source>
</reference>